<evidence type="ECO:0000259" key="2">
    <source>
        <dbReference type="Pfam" id="PF20150"/>
    </source>
</evidence>
<reference evidence="3" key="1">
    <citation type="journal article" date="2023" name="Mol. Phylogenet. Evol.">
        <title>Genome-scale phylogeny and comparative genomics of the fungal order Sordariales.</title>
        <authorList>
            <person name="Hensen N."/>
            <person name="Bonometti L."/>
            <person name="Westerberg I."/>
            <person name="Brannstrom I.O."/>
            <person name="Guillou S."/>
            <person name="Cros-Aarteil S."/>
            <person name="Calhoun S."/>
            <person name="Haridas S."/>
            <person name="Kuo A."/>
            <person name="Mondo S."/>
            <person name="Pangilinan J."/>
            <person name="Riley R."/>
            <person name="LaButti K."/>
            <person name="Andreopoulos B."/>
            <person name="Lipzen A."/>
            <person name="Chen C."/>
            <person name="Yan M."/>
            <person name="Daum C."/>
            <person name="Ng V."/>
            <person name="Clum A."/>
            <person name="Steindorff A."/>
            <person name="Ohm R.A."/>
            <person name="Martin F."/>
            <person name="Silar P."/>
            <person name="Natvig D.O."/>
            <person name="Lalanne C."/>
            <person name="Gautier V."/>
            <person name="Ament-Velasquez S.L."/>
            <person name="Kruys A."/>
            <person name="Hutchinson M.I."/>
            <person name="Powell A.J."/>
            <person name="Barry K."/>
            <person name="Miller A.N."/>
            <person name="Grigoriev I.V."/>
            <person name="Debuchy R."/>
            <person name="Gladieux P."/>
            <person name="Hiltunen Thoren M."/>
            <person name="Johannesson H."/>
        </authorList>
    </citation>
    <scope>NUCLEOTIDE SEQUENCE</scope>
    <source>
        <strain evidence="3">CBS 333.67</strain>
    </source>
</reference>
<comment type="caution">
    <text evidence="3">The sequence shown here is derived from an EMBL/GenBank/DDBJ whole genome shotgun (WGS) entry which is preliminary data.</text>
</comment>
<dbReference type="InterPro" id="IPR045518">
    <property type="entry name" value="2EXR"/>
</dbReference>
<dbReference type="GeneID" id="87887747"/>
<protein>
    <recommendedName>
        <fullName evidence="2">2EXR domain-containing protein</fullName>
    </recommendedName>
</protein>
<evidence type="ECO:0000256" key="1">
    <source>
        <dbReference type="SAM" id="MobiDB-lite"/>
    </source>
</evidence>
<evidence type="ECO:0000313" key="3">
    <source>
        <dbReference type="EMBL" id="KAK3309251.1"/>
    </source>
</evidence>
<dbReference type="PANTHER" id="PTHR35910">
    <property type="entry name" value="2EXR DOMAIN-CONTAINING PROTEIN"/>
    <property type="match status" value="1"/>
</dbReference>
<reference evidence="3" key="2">
    <citation type="submission" date="2023-06" db="EMBL/GenBank/DDBJ databases">
        <authorList>
            <consortium name="Lawrence Berkeley National Laboratory"/>
            <person name="Mondo S.J."/>
            <person name="Hensen N."/>
            <person name="Bonometti L."/>
            <person name="Westerberg I."/>
            <person name="Brannstrom I.O."/>
            <person name="Guillou S."/>
            <person name="Cros-Aarteil S."/>
            <person name="Calhoun S."/>
            <person name="Haridas S."/>
            <person name="Kuo A."/>
            <person name="Pangilinan J."/>
            <person name="Riley R."/>
            <person name="Labutti K."/>
            <person name="Andreopoulos B."/>
            <person name="Lipzen A."/>
            <person name="Chen C."/>
            <person name="Yanf M."/>
            <person name="Daum C."/>
            <person name="Ng V."/>
            <person name="Clum A."/>
            <person name="Steindorff A."/>
            <person name="Ohm R."/>
            <person name="Martin F."/>
            <person name="Silar P."/>
            <person name="Natvig D."/>
            <person name="Lalanne C."/>
            <person name="Gautier V."/>
            <person name="Ament-Velasquez S.L."/>
            <person name="Kruys A."/>
            <person name="Hutchinson M.I."/>
            <person name="Powell A.J."/>
            <person name="Barry K."/>
            <person name="Miller A.N."/>
            <person name="Grigoriev I.V."/>
            <person name="Debuchy R."/>
            <person name="Gladieux P."/>
            <person name="Thoren M.H."/>
            <person name="Johannesson H."/>
        </authorList>
    </citation>
    <scope>NUCLEOTIDE SEQUENCE</scope>
    <source>
        <strain evidence="3">CBS 333.67</strain>
    </source>
</reference>
<gene>
    <name evidence="3" type="ORF">B0T15DRAFT_526689</name>
</gene>
<feature type="region of interest" description="Disordered" evidence="1">
    <location>
        <begin position="224"/>
        <end position="245"/>
    </location>
</feature>
<dbReference type="Proteomes" id="UP001273166">
    <property type="component" value="Unassembled WGS sequence"/>
</dbReference>
<dbReference type="RefSeq" id="XP_062725031.1">
    <property type="nucleotide sequence ID" value="XM_062868918.1"/>
</dbReference>
<dbReference type="Pfam" id="PF20150">
    <property type="entry name" value="2EXR"/>
    <property type="match status" value="1"/>
</dbReference>
<evidence type="ECO:0000313" key="4">
    <source>
        <dbReference type="Proteomes" id="UP001273166"/>
    </source>
</evidence>
<dbReference type="PANTHER" id="PTHR35910:SF1">
    <property type="entry name" value="2EXR DOMAIN-CONTAINING PROTEIN"/>
    <property type="match status" value="1"/>
</dbReference>
<dbReference type="AlphaFoldDB" id="A0AAJ0GZW8"/>
<feature type="compositionally biased region" description="Basic and acidic residues" evidence="1">
    <location>
        <begin position="224"/>
        <end position="235"/>
    </location>
</feature>
<accession>A0AAJ0GZW8</accession>
<organism evidence="3 4">
    <name type="scientific">Chaetomium strumarium</name>
    <dbReference type="NCBI Taxonomy" id="1170767"/>
    <lineage>
        <taxon>Eukaryota</taxon>
        <taxon>Fungi</taxon>
        <taxon>Dikarya</taxon>
        <taxon>Ascomycota</taxon>
        <taxon>Pezizomycotina</taxon>
        <taxon>Sordariomycetes</taxon>
        <taxon>Sordariomycetidae</taxon>
        <taxon>Sordariales</taxon>
        <taxon>Chaetomiaceae</taxon>
        <taxon>Chaetomium</taxon>
    </lineage>
</organism>
<dbReference type="EMBL" id="JAUDZG010000002">
    <property type="protein sequence ID" value="KAK3309251.1"/>
    <property type="molecule type" value="Genomic_DNA"/>
</dbReference>
<feature type="domain" description="2EXR" evidence="2">
    <location>
        <begin position="89"/>
        <end position="199"/>
    </location>
</feature>
<sequence>MAADHQFKTTASQFAHFCLDPDVAEPGPNDTPALKIAGVGVPPTPFGPSVTVTELPSPPASPSPTQTAVMIETALEEPASPTRAAPGTFPYFPLLPAELRLKIWHMSFLPRTVELHTRRAHYADDENLRLRSATPKWQSLSKNPAALSVNAEARAAALEHYTVALPLFAPPSKAQNERPGDLLQISDRVLYLNLEQDTVVLLGDLHYTRLTRLLDWFRKMDNKPTRGQQRRRDADDATTSPSTRGKGLRRLAMSVALWAHEVGAATLKAFARTVFADIEEFVLFMYSERLPPPTWGGGLCLLEEAAADADYYRRFLIGRGRQFRVGNDWMVVGQRPMKVADICFEEGW</sequence>
<proteinExistence type="predicted"/>
<name>A0AAJ0GZW8_9PEZI</name>
<keyword evidence="4" id="KW-1185">Reference proteome</keyword>